<proteinExistence type="predicted"/>
<comment type="caution">
    <text evidence="1">The sequence shown here is derived from an EMBL/GenBank/DDBJ whole genome shotgun (WGS) entry which is preliminary data.</text>
</comment>
<protein>
    <submittedName>
        <fullName evidence="1">Uncharacterized protein</fullName>
    </submittedName>
</protein>
<evidence type="ECO:0000313" key="2">
    <source>
        <dbReference type="Proteomes" id="UP000236291"/>
    </source>
</evidence>
<reference evidence="1 2" key="2">
    <citation type="journal article" date="2017" name="Front. Plant Sci.">
        <title>Gene Classification and Mining of Molecular Markers Useful in Red Clover (Trifolium pratense) Breeding.</title>
        <authorList>
            <person name="Istvanek J."/>
            <person name="Dluhosova J."/>
            <person name="Dluhos P."/>
            <person name="Patkova L."/>
            <person name="Nedelnik J."/>
            <person name="Repkova J."/>
        </authorList>
    </citation>
    <scope>NUCLEOTIDE SEQUENCE [LARGE SCALE GENOMIC DNA]</scope>
    <source>
        <strain evidence="2">cv. Tatra</strain>
        <tissue evidence="1">Young leaves</tissue>
    </source>
</reference>
<gene>
    <name evidence="1" type="ORF">L195_g063426</name>
</gene>
<organism evidence="1 2">
    <name type="scientific">Trifolium pratense</name>
    <name type="common">Red clover</name>
    <dbReference type="NCBI Taxonomy" id="57577"/>
    <lineage>
        <taxon>Eukaryota</taxon>
        <taxon>Viridiplantae</taxon>
        <taxon>Streptophyta</taxon>
        <taxon>Embryophyta</taxon>
        <taxon>Tracheophyta</taxon>
        <taxon>Spermatophyta</taxon>
        <taxon>Magnoliopsida</taxon>
        <taxon>eudicotyledons</taxon>
        <taxon>Gunneridae</taxon>
        <taxon>Pentapetalae</taxon>
        <taxon>rosids</taxon>
        <taxon>fabids</taxon>
        <taxon>Fabales</taxon>
        <taxon>Fabaceae</taxon>
        <taxon>Papilionoideae</taxon>
        <taxon>50 kb inversion clade</taxon>
        <taxon>NPAAA clade</taxon>
        <taxon>Hologalegina</taxon>
        <taxon>IRL clade</taxon>
        <taxon>Trifolieae</taxon>
        <taxon>Trifolium</taxon>
    </lineage>
</organism>
<name>A0A2K3KLW4_TRIPR</name>
<evidence type="ECO:0000313" key="1">
    <source>
        <dbReference type="EMBL" id="PNX67242.1"/>
    </source>
</evidence>
<dbReference type="AlphaFoldDB" id="A0A2K3KLW4"/>
<sequence length="38" mass="4268">VAVVGDDEERDCGRFQPMPIITTSTEASYVYDIDDEDD</sequence>
<feature type="non-terminal residue" evidence="1">
    <location>
        <position position="1"/>
    </location>
</feature>
<dbReference type="Proteomes" id="UP000236291">
    <property type="component" value="Unassembled WGS sequence"/>
</dbReference>
<accession>A0A2K3KLW4</accession>
<dbReference type="EMBL" id="ASHM01206077">
    <property type="protein sequence ID" value="PNX67242.1"/>
    <property type="molecule type" value="Genomic_DNA"/>
</dbReference>
<reference evidence="1 2" key="1">
    <citation type="journal article" date="2014" name="Am. J. Bot.">
        <title>Genome assembly and annotation for red clover (Trifolium pratense; Fabaceae).</title>
        <authorList>
            <person name="Istvanek J."/>
            <person name="Jaros M."/>
            <person name="Krenek A."/>
            <person name="Repkova J."/>
        </authorList>
    </citation>
    <scope>NUCLEOTIDE SEQUENCE [LARGE SCALE GENOMIC DNA]</scope>
    <source>
        <strain evidence="2">cv. Tatra</strain>
        <tissue evidence="1">Young leaves</tissue>
    </source>
</reference>